<name>A0ABX5PZP2_9FLAO</name>
<organism evidence="1 2">
    <name type="scientific">Nonlabens dokdonensis</name>
    <dbReference type="NCBI Taxonomy" id="328515"/>
    <lineage>
        <taxon>Bacteria</taxon>
        <taxon>Pseudomonadati</taxon>
        <taxon>Bacteroidota</taxon>
        <taxon>Flavobacteriia</taxon>
        <taxon>Flavobacteriales</taxon>
        <taxon>Flavobacteriaceae</taxon>
        <taxon>Nonlabens</taxon>
    </lineage>
</organism>
<gene>
    <name evidence="1" type="ORF">LX97_00062</name>
</gene>
<evidence type="ECO:0000313" key="2">
    <source>
        <dbReference type="Proteomes" id="UP000248584"/>
    </source>
</evidence>
<dbReference type="EMBL" id="QKZR01000001">
    <property type="protein sequence ID" value="PZX43063.1"/>
    <property type="molecule type" value="Genomic_DNA"/>
</dbReference>
<protein>
    <recommendedName>
        <fullName evidence="3">Lipoprotein</fullName>
    </recommendedName>
</protein>
<comment type="caution">
    <text evidence="1">The sequence shown here is derived from an EMBL/GenBank/DDBJ whole genome shotgun (WGS) entry which is preliminary data.</text>
</comment>
<dbReference type="PROSITE" id="PS51257">
    <property type="entry name" value="PROKAR_LIPOPROTEIN"/>
    <property type="match status" value="1"/>
</dbReference>
<sequence>MKKLLLLAFTSLLLVSCDPWTDCIIDNRPQLNQRVFTTGFTNSYYEDSLNAEINNDPRDNNYYYYFSVRGLPRGMDYESYGRELIIFGTPQQAGRYNLEVFLTVEPVILEFNDGDGAFEDGDSLCEDSTSRVYSLTIQ</sequence>
<dbReference type="Proteomes" id="UP000248584">
    <property type="component" value="Unassembled WGS sequence"/>
</dbReference>
<accession>A0ABX5PZP2</accession>
<proteinExistence type="predicted"/>
<dbReference type="RefSeq" id="WP_015360858.1">
    <property type="nucleotide sequence ID" value="NZ_QKZR01000001.1"/>
</dbReference>
<evidence type="ECO:0008006" key="3">
    <source>
        <dbReference type="Google" id="ProtNLM"/>
    </source>
</evidence>
<reference evidence="1 2" key="1">
    <citation type="submission" date="2018-06" db="EMBL/GenBank/DDBJ databases">
        <title>Genomic Encyclopedia of Archaeal and Bacterial Type Strains, Phase II (KMG-II): from individual species to whole genera.</title>
        <authorList>
            <person name="Goeker M."/>
        </authorList>
    </citation>
    <scope>NUCLEOTIDE SEQUENCE [LARGE SCALE GENOMIC DNA]</scope>
    <source>
        <strain evidence="1 2">DSM 17205</strain>
    </source>
</reference>
<keyword evidence="2" id="KW-1185">Reference proteome</keyword>
<evidence type="ECO:0000313" key="1">
    <source>
        <dbReference type="EMBL" id="PZX43063.1"/>
    </source>
</evidence>